<sequence>MNYLQNIKHRPDWLGLSFGFCCTGKRVVCLLEWSSSCTYKEHCKYFVSHFPPPSITPFPITFFLPPY</sequence>
<dbReference type="EMBL" id="CM004467">
    <property type="protein sequence ID" value="OCT98052.1"/>
    <property type="molecule type" value="Genomic_DNA"/>
</dbReference>
<gene>
    <name evidence="1" type="ORF">XELAEV_18010280mg</name>
</gene>
<proteinExistence type="predicted"/>
<evidence type="ECO:0000313" key="1">
    <source>
        <dbReference type="EMBL" id="OCT98052.1"/>
    </source>
</evidence>
<protein>
    <submittedName>
        <fullName evidence="1">Uncharacterized protein</fullName>
    </submittedName>
</protein>
<dbReference type="AlphaFoldDB" id="A0A974DWA7"/>
<evidence type="ECO:0000313" key="2">
    <source>
        <dbReference type="Proteomes" id="UP000694892"/>
    </source>
</evidence>
<accession>A0A974DWA7</accession>
<dbReference type="Proteomes" id="UP000694892">
    <property type="component" value="Chromosome 1S"/>
</dbReference>
<reference evidence="2" key="1">
    <citation type="journal article" date="2016" name="Nature">
        <title>Genome evolution in the allotetraploid frog Xenopus laevis.</title>
        <authorList>
            <person name="Session A.M."/>
            <person name="Uno Y."/>
            <person name="Kwon T."/>
            <person name="Chapman J.A."/>
            <person name="Toyoda A."/>
            <person name="Takahashi S."/>
            <person name="Fukui A."/>
            <person name="Hikosaka A."/>
            <person name="Suzuki A."/>
            <person name="Kondo M."/>
            <person name="van Heeringen S.J."/>
            <person name="Quigley I."/>
            <person name="Heinz S."/>
            <person name="Ogino H."/>
            <person name="Ochi H."/>
            <person name="Hellsten U."/>
            <person name="Lyons J.B."/>
            <person name="Simakov O."/>
            <person name="Putnam N."/>
            <person name="Stites J."/>
            <person name="Kuroki Y."/>
            <person name="Tanaka T."/>
            <person name="Michiue T."/>
            <person name="Watanabe M."/>
            <person name="Bogdanovic O."/>
            <person name="Lister R."/>
            <person name="Georgiou G."/>
            <person name="Paranjpe S.S."/>
            <person name="van Kruijsbergen I."/>
            <person name="Shu S."/>
            <person name="Carlson J."/>
            <person name="Kinoshita T."/>
            <person name="Ohta Y."/>
            <person name="Mawaribuchi S."/>
            <person name="Jenkins J."/>
            <person name="Grimwood J."/>
            <person name="Schmutz J."/>
            <person name="Mitros T."/>
            <person name="Mozaffari S.V."/>
            <person name="Suzuki Y."/>
            <person name="Haramoto Y."/>
            <person name="Yamamoto T.S."/>
            <person name="Takagi C."/>
            <person name="Heald R."/>
            <person name="Miller K."/>
            <person name="Haudenschild C."/>
            <person name="Kitzman J."/>
            <person name="Nakayama T."/>
            <person name="Izutsu Y."/>
            <person name="Robert J."/>
            <person name="Fortriede J."/>
            <person name="Burns K."/>
            <person name="Lotay V."/>
            <person name="Karimi K."/>
            <person name="Yasuoka Y."/>
            <person name="Dichmann D.S."/>
            <person name="Flajnik M.F."/>
            <person name="Houston D.W."/>
            <person name="Shendure J."/>
            <person name="DuPasquier L."/>
            <person name="Vize P.D."/>
            <person name="Zorn A.M."/>
            <person name="Ito M."/>
            <person name="Marcotte E.M."/>
            <person name="Wallingford J.B."/>
            <person name="Ito Y."/>
            <person name="Asashima M."/>
            <person name="Ueno N."/>
            <person name="Matsuda Y."/>
            <person name="Veenstra G.J."/>
            <person name="Fujiyama A."/>
            <person name="Harland R.M."/>
            <person name="Taira M."/>
            <person name="Rokhsar D.S."/>
        </authorList>
    </citation>
    <scope>NUCLEOTIDE SEQUENCE [LARGE SCALE GENOMIC DNA]</scope>
    <source>
        <strain evidence="2">J</strain>
    </source>
</reference>
<name>A0A974DWA7_XENLA</name>
<organism evidence="1 2">
    <name type="scientific">Xenopus laevis</name>
    <name type="common">African clawed frog</name>
    <dbReference type="NCBI Taxonomy" id="8355"/>
    <lineage>
        <taxon>Eukaryota</taxon>
        <taxon>Metazoa</taxon>
        <taxon>Chordata</taxon>
        <taxon>Craniata</taxon>
        <taxon>Vertebrata</taxon>
        <taxon>Euteleostomi</taxon>
        <taxon>Amphibia</taxon>
        <taxon>Batrachia</taxon>
        <taxon>Anura</taxon>
        <taxon>Pipoidea</taxon>
        <taxon>Pipidae</taxon>
        <taxon>Xenopodinae</taxon>
        <taxon>Xenopus</taxon>
        <taxon>Xenopus</taxon>
    </lineage>
</organism>